<comment type="caution">
    <text evidence="1">The sequence shown here is derived from an EMBL/GenBank/DDBJ whole genome shotgun (WGS) entry which is preliminary data.</text>
</comment>
<proteinExistence type="predicted"/>
<gene>
    <name evidence="1" type="ORF">ENW96_09655</name>
</gene>
<protein>
    <submittedName>
        <fullName evidence="1">Uncharacterized protein</fullName>
    </submittedName>
</protein>
<name>A0A7C3UYI1_9BACT</name>
<reference evidence="1" key="1">
    <citation type="journal article" date="2020" name="mSystems">
        <title>Genome- and Community-Level Interaction Insights into Carbon Utilization and Element Cycling Functions of Hydrothermarchaeota in Hydrothermal Sediment.</title>
        <authorList>
            <person name="Zhou Z."/>
            <person name="Liu Y."/>
            <person name="Xu W."/>
            <person name="Pan J."/>
            <person name="Luo Z.H."/>
            <person name="Li M."/>
        </authorList>
    </citation>
    <scope>NUCLEOTIDE SEQUENCE [LARGE SCALE GENOMIC DNA]</scope>
    <source>
        <strain evidence="1">SpSt-897</strain>
    </source>
</reference>
<sequence length="351" mass="37148">MALIHLPQPKWNSGTGRQVILKGDFGKIEQALVESFELTHSPSLEYLSSSQVQVYATPDCLARVMLTGFPSPLHRGVLVDGGLSDGRYRANAAPAILDLAVSGNLWGLEKSGQWYCVLAVAGSEDTTFMLKGMPVMRVSSQAGQVITLRNNANTADIGYGFSANELADSLILVLTGASRGFMRAITANNSDNGIGGTIAYGGSALSLAQGDWFMVLPKTNFRYLGMVLNDNSGNLVPFQQEGGAWFYRTARDLAQGAINGLTAFDLGLAAPPTARRLLGYAAATGGYEVKLAVSGDGSNPALLLHGTPPAASFYGVRGALPFSCAVPVNHKLYLDNNNTAGQVVRLTGWEE</sequence>
<evidence type="ECO:0000313" key="1">
    <source>
        <dbReference type="EMBL" id="HGF34636.1"/>
    </source>
</evidence>
<dbReference type="AlphaFoldDB" id="A0A7C3UYI1"/>
<organism evidence="1">
    <name type="scientific">Desulfobacca acetoxidans</name>
    <dbReference type="NCBI Taxonomy" id="60893"/>
    <lineage>
        <taxon>Bacteria</taxon>
        <taxon>Pseudomonadati</taxon>
        <taxon>Thermodesulfobacteriota</taxon>
        <taxon>Desulfobaccia</taxon>
        <taxon>Desulfobaccales</taxon>
        <taxon>Desulfobaccaceae</taxon>
        <taxon>Desulfobacca</taxon>
    </lineage>
</organism>
<dbReference type="EMBL" id="DTMF01000236">
    <property type="protein sequence ID" value="HGF34636.1"/>
    <property type="molecule type" value="Genomic_DNA"/>
</dbReference>
<accession>A0A7C3UYI1</accession>